<dbReference type="Pfam" id="PF14307">
    <property type="entry name" value="Glyco_tran_WbsX"/>
    <property type="match status" value="1"/>
</dbReference>
<sequence length="364" mass="42810">MTKIKPLAFYLPQYHPIPENDKWWGKGFTEWTNVTKAKPLFSGHIQPNLPADLGFYDLRVSEAREQQAKIAKEYGVYGFVYYHYWFGNGKQLLETVANEVLSTKSPNFPFCFCWANESWTGVWHGLKDKSLIKQTYPSDEDLQKHYDYLINFFRDDRYIKVENKPLFIIYDPIDLHEHGDKYLEKLNKLARNDGFDGIYLVASNRNEDEIGYKKMLYDGKISHAFNKSWGRHLAKTPNIFKRLIRKATMTVFKNFRKPQIVDGKKIFAEMNFVKADVETYPMVLPNWDNTPRSGINGNVIKNATPETLYLQLDKAKNFLKESELKENFLFIKSWNEWAEGNILEPNRQHGLKFLETLQQFLSKD</sequence>
<accession>A0ABW5NGP7</accession>
<dbReference type="PANTHER" id="PTHR41244">
    <property type="entry name" value="RHAMNAN SYNTHESIS F"/>
    <property type="match status" value="1"/>
</dbReference>
<dbReference type="Proteomes" id="UP001597393">
    <property type="component" value="Unassembled WGS sequence"/>
</dbReference>
<gene>
    <name evidence="1" type="ORF">ACFSQ3_05120</name>
</gene>
<comment type="caution">
    <text evidence="1">The sequence shown here is derived from an EMBL/GenBank/DDBJ whole genome shotgun (WGS) entry which is preliminary data.</text>
</comment>
<reference evidence="2" key="1">
    <citation type="journal article" date="2019" name="Int. J. Syst. Evol. Microbiol.">
        <title>The Global Catalogue of Microorganisms (GCM) 10K type strain sequencing project: providing services to taxonomists for standard genome sequencing and annotation.</title>
        <authorList>
            <consortium name="The Broad Institute Genomics Platform"/>
            <consortium name="The Broad Institute Genome Sequencing Center for Infectious Disease"/>
            <person name="Wu L."/>
            <person name="Ma J."/>
        </authorList>
    </citation>
    <scope>NUCLEOTIDE SEQUENCE [LARGE SCALE GENOMIC DNA]</scope>
    <source>
        <strain evidence="2">KCTC 42248</strain>
    </source>
</reference>
<evidence type="ECO:0000313" key="1">
    <source>
        <dbReference type="EMBL" id="MFD2598326.1"/>
    </source>
</evidence>
<protein>
    <submittedName>
        <fullName evidence="1">Glycoside hydrolase family 99-like domain-containing protein</fullName>
    </submittedName>
</protein>
<evidence type="ECO:0000313" key="2">
    <source>
        <dbReference type="Proteomes" id="UP001597393"/>
    </source>
</evidence>
<dbReference type="EMBL" id="JBHUMA010000004">
    <property type="protein sequence ID" value="MFD2598326.1"/>
    <property type="molecule type" value="Genomic_DNA"/>
</dbReference>
<name>A0ABW5NGP7_9SPHI</name>
<dbReference type="CDD" id="cd11579">
    <property type="entry name" value="Glyco_tran_WbsX"/>
    <property type="match status" value="1"/>
</dbReference>
<dbReference type="PANTHER" id="PTHR41244:SF1">
    <property type="entry name" value="GLYCOSYLTRANSFERASE"/>
    <property type="match status" value="1"/>
</dbReference>
<keyword evidence="2" id="KW-1185">Reference proteome</keyword>
<dbReference type="RefSeq" id="WP_380868130.1">
    <property type="nucleotide sequence ID" value="NZ_JBHUMA010000004.1"/>
</dbReference>
<proteinExistence type="predicted"/>
<organism evidence="1 2">
    <name type="scientific">Sphingobacterium corticis</name>
    <dbReference type="NCBI Taxonomy" id="1812823"/>
    <lineage>
        <taxon>Bacteria</taxon>
        <taxon>Pseudomonadati</taxon>
        <taxon>Bacteroidota</taxon>
        <taxon>Sphingobacteriia</taxon>
        <taxon>Sphingobacteriales</taxon>
        <taxon>Sphingobacteriaceae</taxon>
        <taxon>Sphingobacterium</taxon>
    </lineage>
</organism>
<dbReference type="InterPro" id="IPR032719">
    <property type="entry name" value="WbsX"/>
</dbReference>
<dbReference type="Gene3D" id="3.20.20.80">
    <property type="entry name" value="Glycosidases"/>
    <property type="match status" value="1"/>
</dbReference>